<accession>A0A1Y2L756</accession>
<organism evidence="1 2">
    <name type="scientific">Thalassospira alkalitolerans</name>
    <dbReference type="NCBI Taxonomy" id="1293890"/>
    <lineage>
        <taxon>Bacteria</taxon>
        <taxon>Pseudomonadati</taxon>
        <taxon>Pseudomonadota</taxon>
        <taxon>Alphaproteobacteria</taxon>
        <taxon>Rhodospirillales</taxon>
        <taxon>Thalassospiraceae</taxon>
        <taxon>Thalassospira</taxon>
    </lineage>
</organism>
<gene>
    <name evidence="1" type="ORF">TALK_19810</name>
</gene>
<evidence type="ECO:0000313" key="2">
    <source>
        <dbReference type="Proteomes" id="UP000193396"/>
    </source>
</evidence>
<sequence>MQEQTALDLFHLQQTRDDWENNVTGYCNTNNMQVGNLPKDVTGPYGDMNTAWEKIKSGGEQATEETKEQFHKATAKLEKAWNSLKSG</sequence>
<name>A0A1Y2L756_9PROT</name>
<dbReference type="OrthoDB" id="7358616at2"/>
<dbReference type="EMBL" id="JFKB01000022">
    <property type="protein sequence ID" value="OSQ43818.1"/>
    <property type="molecule type" value="Genomic_DNA"/>
</dbReference>
<protein>
    <submittedName>
        <fullName evidence="1">Uncharacterized protein</fullName>
    </submittedName>
</protein>
<dbReference type="Proteomes" id="UP000193396">
    <property type="component" value="Unassembled WGS sequence"/>
</dbReference>
<dbReference type="AlphaFoldDB" id="A0A1Y2L756"/>
<dbReference type="RefSeq" id="WP_085620898.1">
    <property type="nucleotide sequence ID" value="NZ_CAXBPE010000026.1"/>
</dbReference>
<evidence type="ECO:0000313" key="1">
    <source>
        <dbReference type="EMBL" id="OSQ43818.1"/>
    </source>
</evidence>
<keyword evidence="2" id="KW-1185">Reference proteome</keyword>
<dbReference type="STRING" id="1293890.TALK_19810"/>
<proteinExistence type="predicted"/>
<reference evidence="1 2" key="1">
    <citation type="submission" date="2014-03" db="EMBL/GenBank/DDBJ databases">
        <title>The draft genome sequence of Thalassospira alkalitolerans JCM 18968.</title>
        <authorList>
            <person name="Lai Q."/>
            <person name="Shao Z."/>
        </authorList>
    </citation>
    <scope>NUCLEOTIDE SEQUENCE [LARGE SCALE GENOMIC DNA]</scope>
    <source>
        <strain evidence="1 2">JCM 18968</strain>
    </source>
</reference>
<comment type="caution">
    <text evidence="1">The sequence shown here is derived from an EMBL/GenBank/DDBJ whole genome shotgun (WGS) entry which is preliminary data.</text>
</comment>